<feature type="domain" description="CN hydrolase" evidence="2">
    <location>
        <begin position="1"/>
        <end position="259"/>
    </location>
</feature>
<reference evidence="4" key="1">
    <citation type="submission" date="2017-04" db="EMBL/GenBank/DDBJ databases">
        <authorList>
            <person name="Song Y."/>
            <person name="Cho B.-K."/>
        </authorList>
    </citation>
    <scope>NUCLEOTIDE SEQUENCE [LARGE SCALE GENOMIC DNA]</scope>
    <source>
        <strain evidence="4">SL1</strain>
    </source>
</reference>
<name>A0A2U8DLL0_9CLOT</name>
<keyword evidence="4" id="KW-1185">Reference proteome</keyword>
<keyword evidence="1 3" id="KW-0378">Hydrolase</keyword>
<evidence type="ECO:0000256" key="1">
    <source>
        <dbReference type="ARBA" id="ARBA00022801"/>
    </source>
</evidence>
<dbReference type="RefSeq" id="WP_032076768.1">
    <property type="nucleotide sequence ID" value="NZ_CP020953.1"/>
</dbReference>
<proteinExistence type="predicted"/>
<dbReference type="KEGG" id="cdrk:B9W14_03505"/>
<dbReference type="SUPFAM" id="SSF56317">
    <property type="entry name" value="Carbon-nitrogen hydrolase"/>
    <property type="match status" value="1"/>
</dbReference>
<dbReference type="InterPro" id="IPR036526">
    <property type="entry name" value="C-N_Hydrolase_sf"/>
</dbReference>
<dbReference type="InterPro" id="IPR050345">
    <property type="entry name" value="Aliph_Amidase/BUP"/>
</dbReference>
<protein>
    <submittedName>
        <fullName evidence="3">Carbon-nitrogen hydrolase family protein</fullName>
    </submittedName>
</protein>
<evidence type="ECO:0000313" key="3">
    <source>
        <dbReference type="EMBL" id="AWI03586.1"/>
    </source>
</evidence>
<dbReference type="AlphaFoldDB" id="A0A2U8DLL0"/>
<dbReference type="PANTHER" id="PTHR43674:SF16">
    <property type="entry name" value="CARBON-NITROGEN FAMILY, PUTATIVE (AFU_ORTHOLOGUE AFUA_5G02350)-RELATED"/>
    <property type="match status" value="1"/>
</dbReference>
<dbReference type="Proteomes" id="UP000244910">
    <property type="component" value="Chromosome"/>
</dbReference>
<accession>A0A2U8DLL0</accession>
<dbReference type="EMBL" id="CP020953">
    <property type="protein sequence ID" value="AWI03586.1"/>
    <property type="molecule type" value="Genomic_DNA"/>
</dbReference>
<dbReference type="Gene3D" id="3.60.110.10">
    <property type="entry name" value="Carbon-nitrogen hydrolase"/>
    <property type="match status" value="1"/>
</dbReference>
<dbReference type="PROSITE" id="PS50263">
    <property type="entry name" value="CN_HYDROLASE"/>
    <property type="match status" value="1"/>
</dbReference>
<dbReference type="InterPro" id="IPR003010">
    <property type="entry name" value="C-N_Hydrolase"/>
</dbReference>
<dbReference type="OrthoDB" id="9811121at2"/>
<dbReference type="Pfam" id="PF00795">
    <property type="entry name" value="CN_hydrolase"/>
    <property type="match status" value="1"/>
</dbReference>
<dbReference type="GO" id="GO:0016811">
    <property type="term" value="F:hydrolase activity, acting on carbon-nitrogen (but not peptide) bonds, in linear amides"/>
    <property type="evidence" value="ECO:0007669"/>
    <property type="project" value="TreeGrafter"/>
</dbReference>
<gene>
    <name evidence="3" type="ORF">B9W14_03505</name>
</gene>
<dbReference type="PANTHER" id="PTHR43674">
    <property type="entry name" value="NITRILASE C965.09-RELATED"/>
    <property type="match status" value="1"/>
</dbReference>
<sequence>MKISAVHMDTILADVNANMANAKIRIEEAVNAGTELVLFPEFFTTGFAFMPKLLDVVVKCENPQIKLSKWAKQYNVIIGGSYLQYNGKDVLNTFSLTFPNGEVFTHSKDIPTVFEHFCYTYGDKNNVLETPIGNIGVALCWEQIRYDTVKRMIGKVDLLLNGSCWWGFCEDDTRDLHDTTKETQTVALNAPIDLAKILHVPVVHASHFATFTGLNFPNADKPQTRMIMGATQIIDEDGNVIKRRLYNEAAGIITSDVKYNRLPKNAEHIETDSYWIPKMPTIFLKGWNVLNPICEKYYQNVSKPYCIKLYNKLMK</sequence>
<evidence type="ECO:0000313" key="4">
    <source>
        <dbReference type="Proteomes" id="UP000244910"/>
    </source>
</evidence>
<organism evidence="3 4">
    <name type="scientific">Clostridium drakei</name>
    <dbReference type="NCBI Taxonomy" id="332101"/>
    <lineage>
        <taxon>Bacteria</taxon>
        <taxon>Bacillati</taxon>
        <taxon>Bacillota</taxon>
        <taxon>Clostridia</taxon>
        <taxon>Eubacteriales</taxon>
        <taxon>Clostridiaceae</taxon>
        <taxon>Clostridium</taxon>
    </lineage>
</organism>
<dbReference type="CDD" id="cd07197">
    <property type="entry name" value="nitrilase"/>
    <property type="match status" value="1"/>
</dbReference>
<evidence type="ECO:0000259" key="2">
    <source>
        <dbReference type="PROSITE" id="PS50263"/>
    </source>
</evidence>